<accession>A0A0E0IZ56</accession>
<reference evidence="2" key="1">
    <citation type="submission" date="2015-04" db="UniProtKB">
        <authorList>
            <consortium name="EnsemblPlants"/>
        </authorList>
    </citation>
    <scope>IDENTIFICATION</scope>
    <source>
        <strain evidence="2">SL10</strain>
    </source>
</reference>
<reference evidence="2" key="2">
    <citation type="submission" date="2018-04" db="EMBL/GenBank/DDBJ databases">
        <title>OnivRS2 (Oryza nivara Reference Sequence Version 2).</title>
        <authorList>
            <person name="Zhang J."/>
            <person name="Kudrna D."/>
            <person name="Lee S."/>
            <person name="Talag J."/>
            <person name="Rajasekar S."/>
            <person name="Welchert J."/>
            <person name="Hsing Y.-I."/>
            <person name="Wing R.A."/>
        </authorList>
    </citation>
    <scope>NUCLEOTIDE SEQUENCE [LARGE SCALE GENOMIC DNA]</scope>
    <source>
        <strain evidence="2">SL10</strain>
    </source>
</reference>
<dbReference type="Proteomes" id="UP000006591">
    <property type="component" value="Chromosome 11"/>
</dbReference>
<evidence type="ECO:0008006" key="4">
    <source>
        <dbReference type="Google" id="ProtNLM"/>
    </source>
</evidence>
<evidence type="ECO:0000313" key="2">
    <source>
        <dbReference type="EnsemblPlants" id="ONIVA11G05600.1"/>
    </source>
</evidence>
<protein>
    <recommendedName>
        <fullName evidence="4">Knottin scorpion toxin-like domain-containing protein</fullName>
    </recommendedName>
</protein>
<evidence type="ECO:0000256" key="1">
    <source>
        <dbReference type="SAM" id="SignalP"/>
    </source>
</evidence>
<dbReference type="OMA" id="FEVSACD"/>
<proteinExistence type="predicted"/>
<dbReference type="Gramene" id="ONIVA11G05600.1">
    <property type="protein sequence ID" value="ONIVA11G05600.1"/>
    <property type="gene ID" value="ONIVA11G05600"/>
</dbReference>
<keyword evidence="1" id="KW-0732">Signal</keyword>
<name>A0A0E0IZ56_ORYNI</name>
<dbReference type="AlphaFoldDB" id="A0A0E0IZ56"/>
<feature type="signal peptide" evidence="1">
    <location>
        <begin position="1"/>
        <end position="36"/>
    </location>
</feature>
<dbReference type="HOGENOM" id="CLU_172096_0_0_1"/>
<keyword evidence="3" id="KW-1185">Reference proteome</keyword>
<dbReference type="EnsemblPlants" id="ONIVA11G05600.1">
    <property type="protein sequence ID" value="ONIVA11G05600.1"/>
    <property type="gene ID" value="ONIVA11G05600"/>
</dbReference>
<evidence type="ECO:0000313" key="3">
    <source>
        <dbReference type="Proteomes" id="UP000006591"/>
    </source>
</evidence>
<organism evidence="2">
    <name type="scientific">Oryza nivara</name>
    <name type="common">Indian wild rice</name>
    <name type="synonym">Oryza sativa f. spontanea</name>
    <dbReference type="NCBI Taxonomy" id="4536"/>
    <lineage>
        <taxon>Eukaryota</taxon>
        <taxon>Viridiplantae</taxon>
        <taxon>Streptophyta</taxon>
        <taxon>Embryophyta</taxon>
        <taxon>Tracheophyta</taxon>
        <taxon>Spermatophyta</taxon>
        <taxon>Magnoliopsida</taxon>
        <taxon>Liliopsida</taxon>
        <taxon>Poales</taxon>
        <taxon>Poaceae</taxon>
        <taxon>BOP clade</taxon>
        <taxon>Oryzoideae</taxon>
        <taxon>Oryzeae</taxon>
        <taxon>Oryzinae</taxon>
        <taxon>Oryza</taxon>
    </lineage>
</organism>
<feature type="chain" id="PRO_5002363543" description="Knottin scorpion toxin-like domain-containing protein" evidence="1">
    <location>
        <begin position="37"/>
        <end position="108"/>
    </location>
</feature>
<sequence length="108" mass="10960">MAPLQLAARSSKSLAVAAGVPLLMCLFLVAVAGVAASSDQTAVASSPQYQPSYGNTYSTCFQVGGCDDTGCAIRCRDLGHNPAGSACWTSNVATIFCCCGRGRPPPVA</sequence>